<protein>
    <recommendedName>
        <fullName evidence="3">SpoVT-AbrB domain-containing protein</fullName>
    </recommendedName>
</protein>
<dbReference type="InterPro" id="IPR037914">
    <property type="entry name" value="SpoVT-AbrB_sf"/>
</dbReference>
<evidence type="ECO:0000259" key="3">
    <source>
        <dbReference type="PROSITE" id="PS51740"/>
    </source>
</evidence>
<keyword evidence="5" id="KW-1185">Reference proteome</keyword>
<dbReference type="PROSITE" id="PS51740">
    <property type="entry name" value="SPOVT_ABRB"/>
    <property type="match status" value="1"/>
</dbReference>
<keyword evidence="1" id="KW-0238">DNA-binding</keyword>
<comment type="caution">
    <text evidence="4">The sequence shown here is derived from an EMBL/GenBank/DDBJ whole genome shotgun (WGS) entry which is preliminary data.</text>
</comment>
<dbReference type="AlphaFoldDB" id="A0A4Y8RK46"/>
<gene>
    <name evidence="4" type="ORF">E3C22_10615</name>
</gene>
<organism evidence="4 5">
    <name type="scientific">Jiella endophytica</name>
    <dbReference type="NCBI Taxonomy" id="2558362"/>
    <lineage>
        <taxon>Bacteria</taxon>
        <taxon>Pseudomonadati</taxon>
        <taxon>Pseudomonadota</taxon>
        <taxon>Alphaproteobacteria</taxon>
        <taxon>Hyphomicrobiales</taxon>
        <taxon>Aurantimonadaceae</taxon>
        <taxon>Jiella</taxon>
    </lineage>
</organism>
<proteinExistence type="predicted"/>
<dbReference type="RefSeq" id="WP_134762002.1">
    <property type="nucleotide sequence ID" value="NZ_SOZD01000003.1"/>
</dbReference>
<accession>A0A4Y8RK46</accession>
<dbReference type="InterPro" id="IPR007159">
    <property type="entry name" value="SpoVT-AbrB_dom"/>
</dbReference>
<dbReference type="EMBL" id="SOZD01000003">
    <property type="protein sequence ID" value="TFF22901.1"/>
    <property type="molecule type" value="Genomic_DNA"/>
</dbReference>
<evidence type="ECO:0000256" key="1">
    <source>
        <dbReference type="PROSITE-ProRule" id="PRU01076"/>
    </source>
</evidence>
<dbReference type="Proteomes" id="UP000298179">
    <property type="component" value="Unassembled WGS sequence"/>
</dbReference>
<name>A0A4Y8RK46_9HYPH</name>
<reference evidence="4 5" key="1">
    <citation type="submission" date="2019-03" db="EMBL/GenBank/DDBJ databases">
        <title>Jiella endophytica sp. nov., a novel endophytic bacterium isolated from root of Ficus microcarpa Linn. f.</title>
        <authorList>
            <person name="Tuo L."/>
        </authorList>
    </citation>
    <scope>NUCLEOTIDE SEQUENCE [LARGE SCALE GENOMIC DNA]</scope>
    <source>
        <strain evidence="4 5">CBS5Q-3</strain>
    </source>
</reference>
<evidence type="ECO:0000313" key="5">
    <source>
        <dbReference type="Proteomes" id="UP000298179"/>
    </source>
</evidence>
<dbReference type="GO" id="GO:0003677">
    <property type="term" value="F:DNA binding"/>
    <property type="evidence" value="ECO:0007669"/>
    <property type="project" value="UniProtKB-UniRule"/>
</dbReference>
<dbReference type="SUPFAM" id="SSF89447">
    <property type="entry name" value="AbrB/MazE/MraZ-like"/>
    <property type="match status" value="1"/>
</dbReference>
<evidence type="ECO:0000256" key="2">
    <source>
        <dbReference type="SAM" id="MobiDB-lite"/>
    </source>
</evidence>
<dbReference type="OrthoDB" id="7161066at2"/>
<feature type="domain" description="SpoVT-AbrB" evidence="3">
    <location>
        <begin position="81"/>
        <end position="126"/>
    </location>
</feature>
<feature type="region of interest" description="Disordered" evidence="2">
    <location>
        <begin position="1"/>
        <end position="34"/>
    </location>
</feature>
<sequence length="164" mass="17937">MSKAGKPVSSPSKASKTRRVWEIAGSLSERTGRRAERKAVIDAYVEEGGNPNTASTQYAYWKQAYDADRADRPEMPGTVAATRLTVGKDGRLLIPARMRDAMLLGEDEAVSAEVVDGELRILSAKAAVRHVQAMAKRLDKGNGSAVDELIAERREEAQRESRPK</sequence>
<evidence type="ECO:0000313" key="4">
    <source>
        <dbReference type="EMBL" id="TFF22901.1"/>
    </source>
</evidence>